<organism evidence="1">
    <name type="scientific">bioreactor metagenome</name>
    <dbReference type="NCBI Taxonomy" id="1076179"/>
    <lineage>
        <taxon>unclassified sequences</taxon>
        <taxon>metagenomes</taxon>
        <taxon>ecological metagenomes</taxon>
    </lineage>
</organism>
<protein>
    <submittedName>
        <fullName evidence="1">Uncharacterized protein</fullName>
    </submittedName>
</protein>
<proteinExistence type="predicted"/>
<dbReference type="EMBL" id="VSSQ01067883">
    <property type="protein sequence ID" value="MPN20195.1"/>
    <property type="molecule type" value="Genomic_DNA"/>
</dbReference>
<reference evidence="1" key="1">
    <citation type="submission" date="2019-08" db="EMBL/GenBank/DDBJ databases">
        <authorList>
            <person name="Kucharzyk K."/>
            <person name="Murdoch R.W."/>
            <person name="Higgins S."/>
            <person name="Loffler F."/>
        </authorList>
    </citation>
    <scope>NUCLEOTIDE SEQUENCE</scope>
</reference>
<dbReference type="AlphaFoldDB" id="A0A645G0P5"/>
<gene>
    <name evidence="1" type="ORF">SDC9_167573</name>
</gene>
<accession>A0A645G0P5</accession>
<name>A0A645G0P5_9ZZZZ</name>
<sequence>MDRPRACRRHGRDLGVAVDGIARRRRAAEIHRCGTCQVAAGDGHRSASTGGPLCRQDGRHRRQLHIGELVCTTSGTRAACRGNEHMDRPRACGCHGRDLSVAVDGIARRRRAAEVHRCGTCQVSAGDGHRGASTGGTSRRRNGRHRRQLRIGELVARTGGACAANCRDTHIDHARPCRCRGRDAAIAVDGEARRCRAAEVHH</sequence>
<evidence type="ECO:0000313" key="1">
    <source>
        <dbReference type="EMBL" id="MPN20195.1"/>
    </source>
</evidence>
<comment type="caution">
    <text evidence="1">The sequence shown here is derived from an EMBL/GenBank/DDBJ whole genome shotgun (WGS) entry which is preliminary data.</text>
</comment>